<proteinExistence type="predicted"/>
<dbReference type="PANTHER" id="PTHR33490:SF3">
    <property type="entry name" value="CONSERVED INTEGRAL MEMBRANE PROTEIN"/>
    <property type="match status" value="1"/>
</dbReference>
<dbReference type="AlphaFoldDB" id="A0A1D7U340"/>
<dbReference type="Proteomes" id="UP000094969">
    <property type="component" value="Chromosome"/>
</dbReference>
<evidence type="ECO:0000313" key="2">
    <source>
        <dbReference type="EMBL" id="AOO81797.1"/>
    </source>
</evidence>
<keyword evidence="3" id="KW-1185">Reference proteome</keyword>
<dbReference type="InterPro" id="IPR038765">
    <property type="entry name" value="Papain-like_cys_pep_sf"/>
</dbReference>
<evidence type="ECO:0000313" key="3">
    <source>
        <dbReference type="Proteomes" id="UP000094969"/>
    </source>
</evidence>
<name>A0A1D7U340_9HYPH</name>
<gene>
    <name evidence="2" type="ORF">BHK69_16265</name>
</gene>
<dbReference type="OrthoDB" id="4697328at2"/>
<dbReference type="SUPFAM" id="SSF54001">
    <property type="entry name" value="Cysteine proteinases"/>
    <property type="match status" value="1"/>
</dbReference>
<sequence length="222" mass="24108">MQDSHHVLFTSPAEFIDSDHRNVIAQAQGLTVGVAEPAAQARLLYAAVRDEIRYDPYRDYLDPDSYRASAVLAAGTGYCVGKAALFAALCRALGIPARIGLADVMNHLATPRLLEAVGTNIFAYHGYAEVFLGGRWLKASPTFNASLCTKLGVAPLPFDGRHDALLQSFDGQGREFMAYIADHGAFFDVPVKFLIIEMTRLYPKLCIPGGLRGASMEQEAKA</sequence>
<dbReference type="Gene3D" id="3.10.620.30">
    <property type="match status" value="1"/>
</dbReference>
<protein>
    <submittedName>
        <fullName evidence="2">Transglutaminase</fullName>
    </submittedName>
</protein>
<dbReference type="SMART" id="SM00460">
    <property type="entry name" value="TGc"/>
    <property type="match status" value="1"/>
</dbReference>
<dbReference type="PANTHER" id="PTHR33490">
    <property type="entry name" value="BLR5614 PROTEIN-RELATED"/>
    <property type="match status" value="1"/>
</dbReference>
<feature type="domain" description="Transglutaminase-like" evidence="1">
    <location>
        <begin position="71"/>
        <end position="143"/>
    </location>
</feature>
<dbReference type="InterPro" id="IPR002931">
    <property type="entry name" value="Transglutaminase-like"/>
</dbReference>
<organism evidence="2 3">
    <name type="scientific">Bosea vaviloviae</name>
    <dbReference type="NCBI Taxonomy" id="1526658"/>
    <lineage>
        <taxon>Bacteria</taxon>
        <taxon>Pseudomonadati</taxon>
        <taxon>Pseudomonadota</taxon>
        <taxon>Alphaproteobacteria</taxon>
        <taxon>Hyphomicrobiales</taxon>
        <taxon>Boseaceae</taxon>
        <taxon>Bosea</taxon>
    </lineage>
</organism>
<dbReference type="STRING" id="1526658.BHK69_16265"/>
<accession>A0A1D7U340</accession>
<evidence type="ECO:0000259" key="1">
    <source>
        <dbReference type="SMART" id="SM00460"/>
    </source>
</evidence>
<dbReference type="KEGG" id="bvv:BHK69_16265"/>
<dbReference type="Pfam" id="PF01841">
    <property type="entry name" value="Transglut_core"/>
    <property type="match status" value="1"/>
</dbReference>
<dbReference type="EMBL" id="CP017147">
    <property type="protein sequence ID" value="AOO81797.1"/>
    <property type="molecule type" value="Genomic_DNA"/>
</dbReference>
<reference evidence="2 3" key="1">
    <citation type="journal article" date="2015" name="Antonie Van Leeuwenhoek">
        <title>Bosea vaviloviae sp. nov., a new species of slow-growing rhizobia isolated from nodules of the relict species Vavilovia formosa (Stev.) Fed.</title>
        <authorList>
            <person name="Safronova V.I."/>
            <person name="Kuznetsova I.G."/>
            <person name="Sazanova A.L."/>
            <person name="Kimeklis A.K."/>
            <person name="Belimov A.A."/>
            <person name="Andronov E.E."/>
            <person name="Pinaev A.G."/>
            <person name="Chizhevskaya E.P."/>
            <person name="Pukhaev A.R."/>
            <person name="Popov K.P."/>
            <person name="Willems A."/>
            <person name="Tikhonovich I.A."/>
        </authorList>
    </citation>
    <scope>NUCLEOTIDE SEQUENCE [LARGE SCALE GENOMIC DNA]</scope>
    <source>
        <strain evidence="2 3">Vaf18</strain>
    </source>
</reference>